<dbReference type="EMBL" id="BK014902">
    <property type="protein sequence ID" value="DAD81499.1"/>
    <property type="molecule type" value="Genomic_DNA"/>
</dbReference>
<proteinExistence type="predicted"/>
<accession>A0A8S5MHW1</accession>
<sequence length="39" mass="4590">MPIFVLLLIKKNISTWADQRNTTGLIPKPGRKRLKKTRR</sequence>
<reference evidence="1" key="1">
    <citation type="journal article" date="2021" name="Proc. Natl. Acad. Sci. U.S.A.">
        <title>A Catalog of Tens of Thousands of Viruses from Human Metagenomes Reveals Hidden Associations with Chronic Diseases.</title>
        <authorList>
            <person name="Tisza M.J."/>
            <person name="Buck C.B."/>
        </authorList>
    </citation>
    <scope>NUCLEOTIDE SEQUENCE</scope>
    <source>
        <strain evidence="1">Ct1h53</strain>
    </source>
</reference>
<organism evidence="1">
    <name type="scientific">Podoviridae sp. ct1h53</name>
    <dbReference type="NCBI Taxonomy" id="2826536"/>
    <lineage>
        <taxon>Viruses</taxon>
        <taxon>Duplodnaviria</taxon>
        <taxon>Heunggongvirae</taxon>
        <taxon>Uroviricota</taxon>
        <taxon>Caudoviricetes</taxon>
    </lineage>
</organism>
<evidence type="ECO:0000313" key="1">
    <source>
        <dbReference type="EMBL" id="DAD81499.1"/>
    </source>
</evidence>
<name>A0A8S5MHW1_9CAUD</name>
<protein>
    <submittedName>
        <fullName evidence="1">Uncharacterized protein</fullName>
    </submittedName>
</protein>